<gene>
    <name evidence="1" type="ORF">IAA54_11680</name>
</gene>
<dbReference type="AlphaFoldDB" id="A0A9D1DSP9"/>
<reference evidence="1" key="1">
    <citation type="submission" date="2020-10" db="EMBL/GenBank/DDBJ databases">
        <authorList>
            <person name="Gilroy R."/>
        </authorList>
    </citation>
    <scope>NUCLEOTIDE SEQUENCE</scope>
    <source>
        <strain evidence="1">ChiSjej1B19-7085</strain>
    </source>
</reference>
<dbReference type="EMBL" id="DVHF01000151">
    <property type="protein sequence ID" value="HIR58310.1"/>
    <property type="molecule type" value="Genomic_DNA"/>
</dbReference>
<dbReference type="InterPro" id="IPR052922">
    <property type="entry name" value="Cytidylate_Kinase-2"/>
</dbReference>
<sequence>MPRGIVIFGANGCGKTTLGRELSRRLGCRHMDVEEYSFRDSEIPYAAPRPAEERRVLMLRDMKRYGTFLLSAVNGDFGREINGVYRGAVCLSAPLSIRMERIRQRSYEKFGDRVREGGDLFEQEQAFWNFAAARSLAALDEWADTLQCPVIRVDASRPVQENADHLAPICKELLGL</sequence>
<dbReference type="Pfam" id="PF13238">
    <property type="entry name" value="AAA_18"/>
    <property type="match status" value="1"/>
</dbReference>
<evidence type="ECO:0000313" key="2">
    <source>
        <dbReference type="Proteomes" id="UP000886785"/>
    </source>
</evidence>
<dbReference type="Gene3D" id="3.40.50.300">
    <property type="entry name" value="P-loop containing nucleotide triphosphate hydrolases"/>
    <property type="match status" value="1"/>
</dbReference>
<dbReference type="PANTHER" id="PTHR37816">
    <property type="entry name" value="YALI0E33011P"/>
    <property type="match status" value="1"/>
</dbReference>
<accession>A0A9D1DSP9</accession>
<dbReference type="Proteomes" id="UP000886785">
    <property type="component" value="Unassembled WGS sequence"/>
</dbReference>
<name>A0A9D1DSP9_9FIRM</name>
<organism evidence="1 2">
    <name type="scientific">Candidatus Gallacutalibacter pullicola</name>
    <dbReference type="NCBI Taxonomy" id="2840830"/>
    <lineage>
        <taxon>Bacteria</taxon>
        <taxon>Bacillati</taxon>
        <taxon>Bacillota</taxon>
        <taxon>Clostridia</taxon>
        <taxon>Eubacteriales</taxon>
        <taxon>Candidatus Gallacutalibacter</taxon>
    </lineage>
</organism>
<evidence type="ECO:0000313" key="1">
    <source>
        <dbReference type="EMBL" id="HIR58310.1"/>
    </source>
</evidence>
<comment type="caution">
    <text evidence="1">The sequence shown here is derived from an EMBL/GenBank/DDBJ whole genome shotgun (WGS) entry which is preliminary data.</text>
</comment>
<dbReference type="PANTHER" id="PTHR37816:SF2">
    <property type="entry name" value="DNA TOPOLOGY MODULATION PROTEIN FLAR-RELATED PROTEIN"/>
    <property type="match status" value="1"/>
</dbReference>
<protein>
    <submittedName>
        <fullName evidence="1">AAA family ATPase</fullName>
    </submittedName>
</protein>
<proteinExistence type="predicted"/>
<dbReference type="InterPro" id="IPR027417">
    <property type="entry name" value="P-loop_NTPase"/>
</dbReference>
<reference evidence="1" key="2">
    <citation type="journal article" date="2021" name="PeerJ">
        <title>Extensive microbial diversity within the chicken gut microbiome revealed by metagenomics and culture.</title>
        <authorList>
            <person name="Gilroy R."/>
            <person name="Ravi A."/>
            <person name="Getino M."/>
            <person name="Pursley I."/>
            <person name="Horton D.L."/>
            <person name="Alikhan N.F."/>
            <person name="Baker D."/>
            <person name="Gharbi K."/>
            <person name="Hall N."/>
            <person name="Watson M."/>
            <person name="Adriaenssens E.M."/>
            <person name="Foster-Nyarko E."/>
            <person name="Jarju S."/>
            <person name="Secka A."/>
            <person name="Antonio M."/>
            <person name="Oren A."/>
            <person name="Chaudhuri R.R."/>
            <person name="La Ragione R."/>
            <person name="Hildebrand F."/>
            <person name="Pallen M.J."/>
        </authorList>
    </citation>
    <scope>NUCLEOTIDE SEQUENCE</scope>
    <source>
        <strain evidence="1">ChiSjej1B19-7085</strain>
    </source>
</reference>
<dbReference type="SUPFAM" id="SSF52540">
    <property type="entry name" value="P-loop containing nucleoside triphosphate hydrolases"/>
    <property type="match status" value="1"/>
</dbReference>